<sequence length="77" mass="9091">MGRKPTLCQSGKNWRDYRWGWAPKYTSCQGEDRNHRREDPKDGLREVGRSWGRKDTPQTQSAHERGRRVDGSNRNHP</sequence>
<evidence type="ECO:0000313" key="3">
    <source>
        <dbReference type="Proteomes" id="UP001302812"/>
    </source>
</evidence>
<dbReference type="RefSeq" id="XP_064671728.1">
    <property type="nucleotide sequence ID" value="XM_064814797.1"/>
</dbReference>
<organism evidence="2 3">
    <name type="scientific">Canariomyces notabilis</name>
    <dbReference type="NCBI Taxonomy" id="2074819"/>
    <lineage>
        <taxon>Eukaryota</taxon>
        <taxon>Fungi</taxon>
        <taxon>Dikarya</taxon>
        <taxon>Ascomycota</taxon>
        <taxon>Pezizomycotina</taxon>
        <taxon>Sordariomycetes</taxon>
        <taxon>Sordariomycetidae</taxon>
        <taxon>Sordariales</taxon>
        <taxon>Chaetomiaceae</taxon>
        <taxon>Canariomyces</taxon>
    </lineage>
</organism>
<proteinExistence type="predicted"/>
<accession>A0AAN6YUP5</accession>
<dbReference type="EMBL" id="MU853337">
    <property type="protein sequence ID" value="KAK4114158.1"/>
    <property type="molecule type" value="Genomic_DNA"/>
</dbReference>
<protein>
    <submittedName>
        <fullName evidence="2">Uncharacterized protein</fullName>
    </submittedName>
</protein>
<keyword evidence="3" id="KW-1185">Reference proteome</keyword>
<gene>
    <name evidence="2" type="ORF">N656DRAFT_777315</name>
</gene>
<dbReference type="AlphaFoldDB" id="A0AAN6YUP5"/>
<dbReference type="GeneID" id="89938922"/>
<reference evidence="2" key="2">
    <citation type="submission" date="2023-05" db="EMBL/GenBank/DDBJ databases">
        <authorList>
            <consortium name="Lawrence Berkeley National Laboratory"/>
            <person name="Steindorff A."/>
            <person name="Hensen N."/>
            <person name="Bonometti L."/>
            <person name="Westerberg I."/>
            <person name="Brannstrom I.O."/>
            <person name="Guillou S."/>
            <person name="Cros-Aarteil S."/>
            <person name="Calhoun S."/>
            <person name="Haridas S."/>
            <person name="Kuo A."/>
            <person name="Mondo S."/>
            <person name="Pangilinan J."/>
            <person name="Riley R."/>
            <person name="Labutti K."/>
            <person name="Andreopoulos B."/>
            <person name="Lipzen A."/>
            <person name="Chen C."/>
            <person name="Yanf M."/>
            <person name="Daum C."/>
            <person name="Ng V."/>
            <person name="Clum A."/>
            <person name="Ohm R."/>
            <person name="Martin F."/>
            <person name="Silar P."/>
            <person name="Natvig D."/>
            <person name="Lalanne C."/>
            <person name="Gautier V."/>
            <person name="Ament-Velasquez S.L."/>
            <person name="Kruys A."/>
            <person name="Hutchinson M.I."/>
            <person name="Powell A.J."/>
            <person name="Barry K."/>
            <person name="Miller A.N."/>
            <person name="Grigoriev I.V."/>
            <person name="Debuchy R."/>
            <person name="Gladieux P."/>
            <person name="Thoren M.H."/>
            <person name="Johannesson H."/>
        </authorList>
    </citation>
    <scope>NUCLEOTIDE SEQUENCE</scope>
    <source>
        <strain evidence="2">CBS 508.74</strain>
    </source>
</reference>
<feature type="compositionally biased region" description="Basic and acidic residues" evidence="1">
    <location>
        <begin position="30"/>
        <end position="77"/>
    </location>
</feature>
<name>A0AAN6YUP5_9PEZI</name>
<dbReference type="Proteomes" id="UP001302812">
    <property type="component" value="Unassembled WGS sequence"/>
</dbReference>
<reference evidence="2" key="1">
    <citation type="journal article" date="2023" name="Mol. Phylogenet. Evol.">
        <title>Genome-scale phylogeny and comparative genomics of the fungal order Sordariales.</title>
        <authorList>
            <person name="Hensen N."/>
            <person name="Bonometti L."/>
            <person name="Westerberg I."/>
            <person name="Brannstrom I.O."/>
            <person name="Guillou S."/>
            <person name="Cros-Aarteil S."/>
            <person name="Calhoun S."/>
            <person name="Haridas S."/>
            <person name="Kuo A."/>
            <person name="Mondo S."/>
            <person name="Pangilinan J."/>
            <person name="Riley R."/>
            <person name="LaButti K."/>
            <person name="Andreopoulos B."/>
            <person name="Lipzen A."/>
            <person name="Chen C."/>
            <person name="Yan M."/>
            <person name="Daum C."/>
            <person name="Ng V."/>
            <person name="Clum A."/>
            <person name="Steindorff A."/>
            <person name="Ohm R.A."/>
            <person name="Martin F."/>
            <person name="Silar P."/>
            <person name="Natvig D.O."/>
            <person name="Lalanne C."/>
            <person name="Gautier V."/>
            <person name="Ament-Velasquez S.L."/>
            <person name="Kruys A."/>
            <person name="Hutchinson M.I."/>
            <person name="Powell A.J."/>
            <person name="Barry K."/>
            <person name="Miller A.N."/>
            <person name="Grigoriev I.V."/>
            <person name="Debuchy R."/>
            <person name="Gladieux P."/>
            <person name="Hiltunen Thoren M."/>
            <person name="Johannesson H."/>
        </authorList>
    </citation>
    <scope>NUCLEOTIDE SEQUENCE</scope>
    <source>
        <strain evidence="2">CBS 508.74</strain>
    </source>
</reference>
<evidence type="ECO:0000256" key="1">
    <source>
        <dbReference type="SAM" id="MobiDB-lite"/>
    </source>
</evidence>
<comment type="caution">
    <text evidence="2">The sequence shown here is derived from an EMBL/GenBank/DDBJ whole genome shotgun (WGS) entry which is preliminary data.</text>
</comment>
<evidence type="ECO:0000313" key="2">
    <source>
        <dbReference type="EMBL" id="KAK4114158.1"/>
    </source>
</evidence>
<feature type="non-terminal residue" evidence="2">
    <location>
        <position position="77"/>
    </location>
</feature>
<feature type="region of interest" description="Disordered" evidence="1">
    <location>
        <begin position="24"/>
        <end position="77"/>
    </location>
</feature>